<evidence type="ECO:0000256" key="2">
    <source>
        <dbReference type="SAM" id="Phobius"/>
    </source>
</evidence>
<keyword evidence="2" id="KW-1133">Transmembrane helix</keyword>
<dbReference type="EMBL" id="AB047280">
    <property type="protein sequence ID" value="BAB32465.1"/>
    <property type="molecule type" value="Genomic_DNA"/>
</dbReference>
<reference evidence="3" key="3">
    <citation type="journal article" date="2005" name="Mycorrhiza">
        <title>Intra- and inter-specific variations in the copy number of two types of retrotransposons from the ectomycorrhizal basidiomycete Tricholoma matsutake.</title>
        <authorList>
            <person name="Murata H."/>
            <person name="Babasaki K."/>
        </authorList>
    </citation>
    <scope>NUCLEOTIDE SEQUENCE</scope>
</reference>
<protein>
    <submittedName>
        <fullName evidence="3">Pol-like protein Pol-1</fullName>
    </submittedName>
</protein>
<organism evidence="3">
    <name type="scientific">Tricholoma matsutake</name>
    <name type="common">Matsutake mushroom</name>
    <name type="synonym">Tricholoma nauseosum</name>
    <dbReference type="NCBI Taxonomy" id="40145"/>
    <lineage>
        <taxon>Eukaryota</taxon>
        <taxon>Fungi</taxon>
        <taxon>Dikarya</taxon>
        <taxon>Basidiomycota</taxon>
        <taxon>Agaricomycotina</taxon>
        <taxon>Agaricomycetes</taxon>
        <taxon>Agaricomycetidae</taxon>
        <taxon>Agaricales</taxon>
        <taxon>Tricholomatineae</taxon>
        <taxon>Tricholomataceae</taxon>
        <taxon>Tricholoma</taxon>
    </lineage>
</organism>
<evidence type="ECO:0000313" key="3">
    <source>
        <dbReference type="EMBL" id="BAB32465.1"/>
    </source>
</evidence>
<reference evidence="3" key="2">
    <citation type="journal article" date="2002" name="Biosci. Biotechnol. Biochem.">
        <title>Genetic evidence that two types of retroelements evolved through different pathways in ectomycorrhizal homobasidiomycetes Tricholoma spp.</title>
        <authorList>
            <person name="Murata H."/>
            <person name="Babasaki K."/>
            <person name="Miyazaki Y."/>
            <person name="Yamada A."/>
        </authorList>
    </citation>
    <scope>NUCLEOTIDE SEQUENCE</scope>
</reference>
<keyword evidence="2" id="KW-0472">Membrane</keyword>
<evidence type="ECO:0000256" key="1">
    <source>
        <dbReference type="SAM" id="MobiDB-lite"/>
    </source>
</evidence>
<feature type="transmembrane region" description="Helical" evidence="2">
    <location>
        <begin position="87"/>
        <end position="104"/>
    </location>
</feature>
<keyword evidence="2" id="KW-0812">Transmembrane</keyword>
<dbReference type="AlphaFoldDB" id="Q9C4A7"/>
<accession>Q9C4A7</accession>
<feature type="region of interest" description="Disordered" evidence="1">
    <location>
        <begin position="118"/>
        <end position="143"/>
    </location>
</feature>
<feature type="compositionally biased region" description="Basic and acidic residues" evidence="1">
    <location>
        <begin position="133"/>
        <end position="143"/>
    </location>
</feature>
<reference evidence="3" key="1">
    <citation type="journal article" date="2001" name="Biosci. Biotechnol. Biochem.">
        <title>marY2N, a LINE-like non-long terminal repeat (non-LTR) retroelement from the ectomycorrhizal homobasidiomycete Tricholoma matsutake.</title>
        <authorList>
            <person name="Murata H."/>
            <person name="Miyazaki Y."/>
            <person name="Yamada A."/>
        </authorList>
    </citation>
    <scope>NUCLEOTIDE SEQUENCE</scope>
</reference>
<name>Q9C4A7_TRIMT</name>
<proteinExistence type="predicted"/>
<sequence length="143" mass="16474">MRDRLRSTPQLRIFSQNVNRNWGYMDSILADLVEDYDLLFIQEPPWRLIRHAPSAHNREGEEVIGAPMSPNWGTLVRPSGIDSPPCVAVYFFFFFFFFLGQKVITRRPIAVRGRDIQTKYTTPSPSPPPADLRTNHLDSCADH</sequence>